<reference evidence="2" key="1">
    <citation type="submission" date="2022-01" db="EMBL/GenBank/DDBJ databases">
        <title>Genome Sequence Resource for Two Populations of Ditylenchus destructor, the Migratory Endoparasitic Phytonematode.</title>
        <authorList>
            <person name="Zhang H."/>
            <person name="Lin R."/>
            <person name="Xie B."/>
        </authorList>
    </citation>
    <scope>NUCLEOTIDE SEQUENCE</scope>
    <source>
        <strain evidence="2">BazhouSP</strain>
    </source>
</reference>
<evidence type="ECO:0000313" key="2">
    <source>
        <dbReference type="EMBL" id="KAI1702404.1"/>
    </source>
</evidence>
<evidence type="ECO:0000313" key="3">
    <source>
        <dbReference type="Proteomes" id="UP001201812"/>
    </source>
</evidence>
<feature type="region of interest" description="Disordered" evidence="1">
    <location>
        <begin position="1"/>
        <end position="36"/>
    </location>
</feature>
<dbReference type="AlphaFoldDB" id="A0AAD4QUP9"/>
<comment type="caution">
    <text evidence="2">The sequence shown here is derived from an EMBL/GenBank/DDBJ whole genome shotgun (WGS) entry which is preliminary data.</text>
</comment>
<dbReference type="EMBL" id="JAKKPZ010000099">
    <property type="protein sequence ID" value="KAI1702404.1"/>
    <property type="molecule type" value="Genomic_DNA"/>
</dbReference>
<accession>A0AAD4QUP9</accession>
<name>A0AAD4QUP9_9BILA</name>
<evidence type="ECO:0000256" key="1">
    <source>
        <dbReference type="SAM" id="MobiDB-lite"/>
    </source>
</evidence>
<proteinExistence type="predicted"/>
<protein>
    <submittedName>
        <fullName evidence="2">Uncharacterized protein</fullName>
    </submittedName>
</protein>
<sequence>MKAGERAAASQGHSFGADASSSPNSGEVGPPAQQSQDRRAHSCVLPLLFQSQESVCLPRPAKIALTCLPALSPLGPAESASCDQLSLQIHSHKILAPEFCASVPPTELAEGQIHALNGIAAILWILLFSGSRAGRLTSWQTIQRKWGSCSIRQPVTQPFGYYRLLGLLAAVPGPWDFQLLSWISCRRTSQVTAFKSAD</sequence>
<dbReference type="Proteomes" id="UP001201812">
    <property type="component" value="Unassembled WGS sequence"/>
</dbReference>
<keyword evidence="3" id="KW-1185">Reference proteome</keyword>
<gene>
    <name evidence="2" type="ORF">DdX_15497</name>
</gene>
<organism evidence="2 3">
    <name type="scientific">Ditylenchus destructor</name>
    <dbReference type="NCBI Taxonomy" id="166010"/>
    <lineage>
        <taxon>Eukaryota</taxon>
        <taxon>Metazoa</taxon>
        <taxon>Ecdysozoa</taxon>
        <taxon>Nematoda</taxon>
        <taxon>Chromadorea</taxon>
        <taxon>Rhabditida</taxon>
        <taxon>Tylenchina</taxon>
        <taxon>Tylenchomorpha</taxon>
        <taxon>Sphaerularioidea</taxon>
        <taxon>Anguinidae</taxon>
        <taxon>Anguininae</taxon>
        <taxon>Ditylenchus</taxon>
    </lineage>
</organism>